<dbReference type="GO" id="GO:0004601">
    <property type="term" value="F:peroxidase activity"/>
    <property type="evidence" value="ECO:0007669"/>
    <property type="project" value="UniProtKB-KW"/>
</dbReference>
<keyword evidence="2" id="KW-0575">Peroxidase</keyword>
<accession>A0AAU7JJN0</accession>
<dbReference type="InterPro" id="IPR000326">
    <property type="entry name" value="PAP2/HPO"/>
</dbReference>
<protein>
    <submittedName>
        <fullName evidence="2">Vanadium-dependent haloperoxidase</fullName>
        <ecNumber evidence="2">1.11.1.-</ecNumber>
    </submittedName>
</protein>
<reference evidence="2" key="1">
    <citation type="submission" date="2024-05" db="EMBL/GenBank/DDBJ databases">
        <authorList>
            <person name="Kim S."/>
            <person name="Heo J."/>
            <person name="Choi H."/>
            <person name="Choi Y."/>
            <person name="Kwon S.-W."/>
            <person name="Kim Y."/>
        </authorList>
    </citation>
    <scope>NUCLEOTIDE SEQUENCE</scope>
    <source>
        <strain evidence="2">KACC 23698</strain>
    </source>
</reference>
<name>A0AAU7JJN0_9HYPH</name>
<organism evidence="2">
    <name type="scientific">Alsobacter sp. KACC 23698</name>
    <dbReference type="NCBI Taxonomy" id="3149229"/>
    <lineage>
        <taxon>Bacteria</taxon>
        <taxon>Pseudomonadati</taxon>
        <taxon>Pseudomonadota</taxon>
        <taxon>Alphaproteobacteria</taxon>
        <taxon>Hyphomicrobiales</taxon>
        <taxon>Alsobacteraceae</taxon>
        <taxon>Alsobacter</taxon>
    </lineage>
</organism>
<dbReference type="InterPro" id="IPR052559">
    <property type="entry name" value="V-haloperoxidase"/>
</dbReference>
<dbReference type="InterPro" id="IPR036938">
    <property type="entry name" value="PAP2/HPO_sf"/>
</dbReference>
<dbReference type="EC" id="1.11.1.-" evidence="2"/>
<dbReference type="RefSeq" id="WP_406857295.1">
    <property type="nucleotide sequence ID" value="NZ_CP157484.1"/>
</dbReference>
<dbReference type="Pfam" id="PF01569">
    <property type="entry name" value="PAP2"/>
    <property type="match status" value="1"/>
</dbReference>
<keyword evidence="2" id="KW-0560">Oxidoreductase</keyword>
<dbReference type="Gene3D" id="1.10.606.20">
    <property type="match status" value="1"/>
</dbReference>
<dbReference type="SUPFAM" id="SSF48317">
    <property type="entry name" value="Acid phosphatase/Vanadium-dependent haloperoxidase"/>
    <property type="match status" value="1"/>
</dbReference>
<dbReference type="EMBL" id="CP157484">
    <property type="protein sequence ID" value="XBO40435.1"/>
    <property type="molecule type" value="Genomic_DNA"/>
</dbReference>
<evidence type="ECO:0000259" key="1">
    <source>
        <dbReference type="Pfam" id="PF01569"/>
    </source>
</evidence>
<proteinExistence type="predicted"/>
<gene>
    <name evidence="2" type="ORF">ABEG18_06620</name>
</gene>
<sequence>MVMSCMDVSRDGSRGAQDAVAGPTNPVLLWATHALEALQADGSVSPTVATRMMAMESIAVLDVVNAVQHAPGFLASGAAPSGMSEAAAIAASAAYVLEHAMPGQKALIEHDLQLSLAGVPDGKAQDAGVAFGRAVAAAVVEARADDGWDAMATVSAGDGEPGTWRPTLPNYAAPVTPQWGDVAPFMMKAGDAFRPDGPPALDSAEYAAALNEVKELGGAHSTLRTADQTELARFWANDAGAYTAPGHLDHIAIDIAQEQGLTSAQSAQLLAELNVAMADAAIAAWDAKGAYEFWRPIDAIRLADTDGNPATSADPTWTPLLPTPSHPEYPSGHAVFAGAWSTVMTRYFGDMAFDATSADAPGVVRHFDSFAQAALEDAESRIFGGVHFQFSAQDGLATGEAVAADVLAIFQKDGLLAA</sequence>
<dbReference type="PANTHER" id="PTHR34599">
    <property type="entry name" value="PEROXIDASE-RELATED"/>
    <property type="match status" value="1"/>
</dbReference>
<dbReference type="AlphaFoldDB" id="A0AAU7JJN0"/>
<dbReference type="PANTHER" id="PTHR34599:SF1">
    <property type="entry name" value="PHOSPHATIDIC ACID PHOSPHATASE TYPE 2_HALOPEROXIDASE DOMAIN-CONTAINING PROTEIN"/>
    <property type="match status" value="1"/>
</dbReference>
<feature type="domain" description="Phosphatidic acid phosphatase type 2/haloperoxidase" evidence="1">
    <location>
        <begin position="273"/>
        <end position="411"/>
    </location>
</feature>
<dbReference type="CDD" id="cd03398">
    <property type="entry name" value="PAP2_haloperoxidase"/>
    <property type="match status" value="1"/>
</dbReference>
<evidence type="ECO:0000313" key="2">
    <source>
        <dbReference type="EMBL" id="XBO40435.1"/>
    </source>
</evidence>